<dbReference type="InterPro" id="IPR036250">
    <property type="entry name" value="AcylCo_DH-like_C"/>
</dbReference>
<evidence type="ECO:0000259" key="6">
    <source>
        <dbReference type="Pfam" id="PF00441"/>
    </source>
</evidence>
<organism evidence="8 9">
    <name type="scientific">Sphingomonas psychrolutea</name>
    <dbReference type="NCBI Taxonomy" id="1259676"/>
    <lineage>
        <taxon>Bacteria</taxon>
        <taxon>Pseudomonadati</taxon>
        <taxon>Pseudomonadota</taxon>
        <taxon>Alphaproteobacteria</taxon>
        <taxon>Sphingomonadales</taxon>
        <taxon>Sphingomonadaceae</taxon>
        <taxon>Sphingomonas</taxon>
    </lineage>
</organism>
<accession>A0ABQ1G5U6</accession>
<dbReference type="Pfam" id="PF02771">
    <property type="entry name" value="Acyl-CoA_dh_N"/>
    <property type="match status" value="1"/>
</dbReference>
<evidence type="ECO:0000256" key="2">
    <source>
        <dbReference type="ARBA" id="ARBA00009347"/>
    </source>
</evidence>
<dbReference type="EMBL" id="BMDW01000002">
    <property type="protein sequence ID" value="GGA37249.1"/>
    <property type="molecule type" value="Genomic_DNA"/>
</dbReference>
<keyword evidence="9" id="KW-1185">Reference proteome</keyword>
<dbReference type="Proteomes" id="UP000618591">
    <property type="component" value="Unassembled WGS sequence"/>
</dbReference>
<evidence type="ECO:0000259" key="7">
    <source>
        <dbReference type="Pfam" id="PF02771"/>
    </source>
</evidence>
<evidence type="ECO:0000256" key="3">
    <source>
        <dbReference type="ARBA" id="ARBA00022630"/>
    </source>
</evidence>
<evidence type="ECO:0000256" key="1">
    <source>
        <dbReference type="ARBA" id="ARBA00001974"/>
    </source>
</evidence>
<sequence length="323" mass="34315">MYLAPDGDELGIAQAAAEFLAEAMSIERLHRAACADMSADLRHALGGMGWFALALPEDAGGSGLSAVEHALFFREVGRQCGPVDVLAQCLAATIVEDVTLRSAIANGDAGVALAVEDGTRLRIFGSENAAFMLQLGRDRSDLYPLENTASEPRASLDPATSIRLLDRVPTAVASDTGDCAWRLGQLGTAAMLVGIAEASLDQIVDYAKVRETFGKKIGSWQAVRHPCADMAVRLEAARAQLWFAATAMKEGRGDAGVHLDAAKYLANQAALANADTNIQLHGGIGVTDEHHAHLYLKHALVLARLFGGRREVLGRLLHAEVED</sequence>
<dbReference type="RefSeq" id="WP_268234221.1">
    <property type="nucleotide sequence ID" value="NZ_BMDW01000002.1"/>
</dbReference>
<name>A0ABQ1G5U6_9SPHN</name>
<dbReference type="Gene3D" id="1.20.140.10">
    <property type="entry name" value="Butyryl-CoA Dehydrogenase, subunit A, domain 3"/>
    <property type="match status" value="1"/>
</dbReference>
<protein>
    <recommendedName>
        <fullName evidence="10">Acyl-CoA dehydrogenase</fullName>
    </recommendedName>
</protein>
<evidence type="ECO:0000313" key="9">
    <source>
        <dbReference type="Proteomes" id="UP000618591"/>
    </source>
</evidence>
<keyword evidence="4" id="KW-0274">FAD</keyword>
<comment type="similarity">
    <text evidence="2">Belongs to the acyl-CoA dehydrogenase family.</text>
</comment>
<dbReference type="SUPFAM" id="SSF47203">
    <property type="entry name" value="Acyl-CoA dehydrogenase C-terminal domain-like"/>
    <property type="match status" value="1"/>
</dbReference>
<dbReference type="Gene3D" id="1.10.540.10">
    <property type="entry name" value="Acyl-CoA dehydrogenase/oxidase, N-terminal domain"/>
    <property type="match status" value="1"/>
</dbReference>
<feature type="domain" description="Acyl-CoA dehydrogenase/oxidase C-terminal" evidence="6">
    <location>
        <begin position="186"/>
        <end position="318"/>
    </location>
</feature>
<reference evidence="9" key="1">
    <citation type="journal article" date="2019" name="Int. J. Syst. Evol. Microbiol.">
        <title>The Global Catalogue of Microorganisms (GCM) 10K type strain sequencing project: providing services to taxonomists for standard genome sequencing and annotation.</title>
        <authorList>
            <consortium name="The Broad Institute Genomics Platform"/>
            <consortium name="The Broad Institute Genome Sequencing Center for Infectious Disease"/>
            <person name="Wu L."/>
            <person name="Ma J."/>
        </authorList>
    </citation>
    <scope>NUCLEOTIDE SEQUENCE [LARGE SCALE GENOMIC DNA]</scope>
    <source>
        <strain evidence="9">CGMCC 1.10106</strain>
    </source>
</reference>
<evidence type="ECO:0000256" key="5">
    <source>
        <dbReference type="ARBA" id="ARBA00023002"/>
    </source>
</evidence>
<keyword evidence="3" id="KW-0285">Flavoprotein</keyword>
<evidence type="ECO:0008006" key="10">
    <source>
        <dbReference type="Google" id="ProtNLM"/>
    </source>
</evidence>
<proteinExistence type="inferred from homology"/>
<evidence type="ECO:0000256" key="4">
    <source>
        <dbReference type="ARBA" id="ARBA00022827"/>
    </source>
</evidence>
<dbReference type="InterPro" id="IPR009075">
    <property type="entry name" value="AcylCo_DH/oxidase_C"/>
</dbReference>
<dbReference type="SUPFAM" id="SSF56645">
    <property type="entry name" value="Acyl-CoA dehydrogenase NM domain-like"/>
    <property type="match status" value="1"/>
</dbReference>
<dbReference type="InterPro" id="IPR009100">
    <property type="entry name" value="AcylCoA_DH/oxidase_NM_dom_sf"/>
</dbReference>
<dbReference type="PANTHER" id="PTHR43884:SF20">
    <property type="entry name" value="ACYL-COA DEHYDROGENASE FADE28"/>
    <property type="match status" value="1"/>
</dbReference>
<gene>
    <name evidence="8" type="ORF">GCM10011395_04470</name>
</gene>
<dbReference type="Pfam" id="PF00441">
    <property type="entry name" value="Acyl-CoA_dh_1"/>
    <property type="match status" value="1"/>
</dbReference>
<comment type="caution">
    <text evidence="8">The sequence shown here is derived from an EMBL/GenBank/DDBJ whole genome shotgun (WGS) entry which is preliminary data.</text>
</comment>
<feature type="domain" description="Acyl-CoA dehydrogenase/oxidase N-terminal" evidence="7">
    <location>
        <begin position="12"/>
        <end position="89"/>
    </location>
</feature>
<comment type="cofactor">
    <cofactor evidence="1">
        <name>FAD</name>
        <dbReference type="ChEBI" id="CHEBI:57692"/>
    </cofactor>
</comment>
<dbReference type="InterPro" id="IPR037069">
    <property type="entry name" value="AcylCoA_DH/ox_N_sf"/>
</dbReference>
<keyword evidence="5" id="KW-0560">Oxidoreductase</keyword>
<dbReference type="PANTHER" id="PTHR43884">
    <property type="entry name" value="ACYL-COA DEHYDROGENASE"/>
    <property type="match status" value="1"/>
</dbReference>
<dbReference type="InterPro" id="IPR013786">
    <property type="entry name" value="AcylCoA_DH/ox_N"/>
</dbReference>
<evidence type="ECO:0000313" key="8">
    <source>
        <dbReference type="EMBL" id="GGA37249.1"/>
    </source>
</evidence>